<protein>
    <submittedName>
        <fullName evidence="2">Uncharacterized protein</fullName>
    </submittedName>
</protein>
<reference evidence="2" key="1">
    <citation type="submission" date="2023-11" db="EMBL/GenBank/DDBJ databases">
        <title>The genome sequences of three competitors of mushroom-forming fungi.</title>
        <authorList>
            <person name="Beijen E."/>
            <person name="Ohm R.A."/>
        </authorList>
    </citation>
    <scope>NUCLEOTIDE SEQUENCE</scope>
    <source>
        <strain evidence="2">CBS 100526</strain>
    </source>
</reference>
<organism evidence="2 3">
    <name type="scientific">Trichoderma aggressivum f. europaeum</name>
    <dbReference type="NCBI Taxonomy" id="173218"/>
    <lineage>
        <taxon>Eukaryota</taxon>
        <taxon>Fungi</taxon>
        <taxon>Dikarya</taxon>
        <taxon>Ascomycota</taxon>
        <taxon>Pezizomycotina</taxon>
        <taxon>Sordariomycetes</taxon>
        <taxon>Hypocreomycetidae</taxon>
        <taxon>Hypocreales</taxon>
        <taxon>Hypocreaceae</taxon>
        <taxon>Trichoderma</taxon>
    </lineage>
</organism>
<evidence type="ECO:0000313" key="3">
    <source>
        <dbReference type="Proteomes" id="UP001273209"/>
    </source>
</evidence>
<proteinExistence type="predicted"/>
<keyword evidence="3" id="KW-1185">Reference proteome</keyword>
<dbReference type="RefSeq" id="XP_062753840.1">
    <property type="nucleotide sequence ID" value="XM_062901980.1"/>
</dbReference>
<dbReference type="AlphaFoldDB" id="A0AAE1J2T3"/>
<sequence length="406" mass="45361">MTDPSSSPAASTILGTATNPNTPPPDDAQSGSIVPGQAMDDAASSSADSPGQRGQDIQPTWPSEIDRANIRAYVFWQREQHMDNILLDLHWAGQHNHAFFNLHTRLRLEGAPGASRRGLINAYIFIYPERIRRLSFTAQPQYSPFGSATIALTFQLSRRPALVLPEAYTSLGQGAEEAMRSLRSLIQQLNFTVYASLPSRRLSPTWLQQFCNDVTEQRFTTIASLANLNTLYQGQGTQVIEGDDLLETVDSRDNSPAAQELPAYQKTNQSIPLTRSDMTTMQALLENRLESMLAAHERRLGEMLSAHEHKVNEMLSAHRCKIDVEEKIESMEERVKCDVMDQLTDAMNERMREELDGVQEEAFREPEPAISFGTAHASEVTTPLKMAFCKFRHLEPPDGFAAKRAT</sequence>
<accession>A0AAE1J2T3</accession>
<feature type="region of interest" description="Disordered" evidence="1">
    <location>
        <begin position="1"/>
        <end position="62"/>
    </location>
</feature>
<comment type="caution">
    <text evidence="2">The sequence shown here is derived from an EMBL/GenBank/DDBJ whole genome shotgun (WGS) entry which is preliminary data.</text>
</comment>
<feature type="compositionally biased region" description="Polar residues" evidence="1">
    <location>
        <begin position="1"/>
        <end position="15"/>
    </location>
</feature>
<dbReference type="Proteomes" id="UP001273209">
    <property type="component" value="Unassembled WGS sequence"/>
</dbReference>
<evidence type="ECO:0000256" key="1">
    <source>
        <dbReference type="SAM" id="MobiDB-lite"/>
    </source>
</evidence>
<feature type="compositionally biased region" description="Low complexity" evidence="1">
    <location>
        <begin position="40"/>
        <end position="49"/>
    </location>
</feature>
<gene>
    <name evidence="2" type="ORF">Triagg1_7264</name>
</gene>
<evidence type="ECO:0000313" key="2">
    <source>
        <dbReference type="EMBL" id="KAK4068616.1"/>
    </source>
</evidence>
<dbReference type="GeneID" id="87921885"/>
<dbReference type="EMBL" id="JAWRVG010000031">
    <property type="protein sequence ID" value="KAK4068616.1"/>
    <property type="molecule type" value="Genomic_DNA"/>
</dbReference>
<name>A0AAE1J2T3_9HYPO</name>